<dbReference type="VEuPathDB" id="FungiDB:yc1106_06975"/>
<reference evidence="2" key="1">
    <citation type="submission" date="2021-12" db="EMBL/GenBank/DDBJ databases">
        <title>Curvularia clavata genome.</title>
        <authorList>
            <person name="Cao Y."/>
        </authorList>
    </citation>
    <scope>NUCLEOTIDE SEQUENCE</scope>
    <source>
        <strain evidence="2">Yc1106</strain>
    </source>
</reference>
<feature type="compositionally biased region" description="Polar residues" evidence="1">
    <location>
        <begin position="435"/>
        <end position="449"/>
    </location>
</feature>
<sequence>MTATAKAMADRRIVHLILRHLSDMKYKDRRQRGSDQPVEFLEFRPTLVPSILVNKLWADEGTSILWRRYPHLPALEHMAPSRKQWYANKVERLFVLGPTDEETNFDYLQDLNWPNLKTLELEVDWKKHELGLSSMLRTELRHLEFLGPQSGDSEYIAHNILPALFRPSLVSIHIGSDVIDPQDPVHHQVLLDLLDSAPSISDVRIMSASFSGKDVIFQTLSQRLGLEALEIDLEPGLHLLPCITGPNALPSPFTSLRRLHIMCYPEIAIALLPHLQLIQDLHLDVARIPTDVQQDRDANTLNDIIGVLQQCKQLQSLQVNIGQLAIDFPSATACPTLSGTALTELAFNCPKLQNINLFASAPGAIDGSEISSIQFEAFCKGVPELLNLSLKLHPQTAIDLEFTALKSLGKNCPKLETLRLKVACHLPDLQIAMDSTSLQPTEPASQSPTGLEDDSPTPSIARKGTQREASSDIHELAVSKTNSAPLFQNLKHLAFARPQSILSIASDTYILSSSPQTSIIMDPIVEQSLVHSWAQPLSAQFPCLEILEAWGDWTGQDNETLNYFLPREALLATTWEFLSGVEQDLWDEEDRNQIGIANWDDNYTDRYSIDSHTSIDWDLASLVNEFRVQQDFDDLPSLDTYEEEPEDMLTPGRVLDKQEGPFFGHANSQDTSSSRTAVMSNAPEAIACSV</sequence>
<gene>
    <name evidence="2" type="ORF">yc1106_06975</name>
</gene>
<evidence type="ECO:0000313" key="3">
    <source>
        <dbReference type="Proteomes" id="UP001056012"/>
    </source>
</evidence>
<protein>
    <submittedName>
        <fullName evidence="2">Uncharacterized protein</fullName>
    </submittedName>
</protein>
<dbReference type="EMBL" id="CP089278">
    <property type="protein sequence ID" value="USP79701.1"/>
    <property type="molecule type" value="Genomic_DNA"/>
</dbReference>
<dbReference type="OrthoDB" id="2305901at2759"/>
<evidence type="ECO:0000256" key="1">
    <source>
        <dbReference type="SAM" id="MobiDB-lite"/>
    </source>
</evidence>
<dbReference type="InterPro" id="IPR032675">
    <property type="entry name" value="LRR_dom_sf"/>
</dbReference>
<name>A0A9Q9DVR6_CURCL</name>
<keyword evidence="3" id="KW-1185">Reference proteome</keyword>
<evidence type="ECO:0000313" key="2">
    <source>
        <dbReference type="EMBL" id="USP79701.1"/>
    </source>
</evidence>
<proteinExistence type="predicted"/>
<dbReference type="SUPFAM" id="SSF52047">
    <property type="entry name" value="RNI-like"/>
    <property type="match status" value="1"/>
</dbReference>
<dbReference type="Gene3D" id="3.80.10.10">
    <property type="entry name" value="Ribonuclease Inhibitor"/>
    <property type="match status" value="1"/>
</dbReference>
<feature type="region of interest" description="Disordered" evidence="1">
    <location>
        <begin position="435"/>
        <end position="472"/>
    </location>
</feature>
<accession>A0A9Q9DVR6</accession>
<dbReference type="AlphaFoldDB" id="A0A9Q9DVR6"/>
<organism evidence="2 3">
    <name type="scientific">Curvularia clavata</name>
    <dbReference type="NCBI Taxonomy" id="95742"/>
    <lineage>
        <taxon>Eukaryota</taxon>
        <taxon>Fungi</taxon>
        <taxon>Dikarya</taxon>
        <taxon>Ascomycota</taxon>
        <taxon>Pezizomycotina</taxon>
        <taxon>Dothideomycetes</taxon>
        <taxon>Pleosporomycetidae</taxon>
        <taxon>Pleosporales</taxon>
        <taxon>Pleosporineae</taxon>
        <taxon>Pleosporaceae</taxon>
        <taxon>Curvularia</taxon>
    </lineage>
</organism>
<dbReference type="Proteomes" id="UP001056012">
    <property type="component" value="Chromosome 5"/>
</dbReference>